<dbReference type="PROSITE" id="PS00107">
    <property type="entry name" value="PROTEIN_KINASE_ATP"/>
    <property type="match status" value="1"/>
</dbReference>
<dbReference type="GO" id="GO:0004674">
    <property type="term" value="F:protein serine/threonine kinase activity"/>
    <property type="evidence" value="ECO:0007669"/>
    <property type="project" value="UniProtKB-KW"/>
</dbReference>
<name>A0AAQ3X755_PASNO</name>
<protein>
    <recommendedName>
        <fullName evidence="15">Receptor-like serine/threonine-protein kinase</fullName>
        <ecNumber evidence="15">2.7.11.1</ecNumber>
    </recommendedName>
</protein>
<evidence type="ECO:0000256" key="16">
    <source>
        <dbReference type="PROSITE-ProRule" id="PRU10141"/>
    </source>
</evidence>
<dbReference type="Pfam" id="PF01453">
    <property type="entry name" value="B_lectin"/>
    <property type="match status" value="1"/>
</dbReference>
<evidence type="ECO:0000256" key="14">
    <source>
        <dbReference type="ARBA" id="ARBA00048679"/>
    </source>
</evidence>
<evidence type="ECO:0000256" key="2">
    <source>
        <dbReference type="ARBA" id="ARBA00022475"/>
    </source>
</evidence>
<dbReference type="InterPro" id="IPR000858">
    <property type="entry name" value="S_locus_glycoprot_dom"/>
</dbReference>
<dbReference type="SUPFAM" id="SSF56112">
    <property type="entry name" value="Protein kinase-like (PK-like)"/>
    <property type="match status" value="1"/>
</dbReference>
<feature type="binding site" evidence="16">
    <location>
        <position position="546"/>
    </location>
    <ligand>
        <name>ATP</name>
        <dbReference type="ChEBI" id="CHEBI:30616"/>
    </ligand>
</feature>
<dbReference type="PIRSF" id="PIRSF000641">
    <property type="entry name" value="SRK"/>
    <property type="match status" value="1"/>
</dbReference>
<dbReference type="PANTHER" id="PTHR27002:SF583">
    <property type="entry name" value="OS04G0632901 PROTEIN"/>
    <property type="match status" value="1"/>
</dbReference>
<reference evidence="21 22" key="1">
    <citation type="submission" date="2024-02" db="EMBL/GenBank/DDBJ databases">
        <title>High-quality chromosome-scale genome assembly of Pensacola bahiagrass (Paspalum notatum Flugge var. saurae).</title>
        <authorList>
            <person name="Vega J.M."/>
            <person name="Podio M."/>
            <person name="Orjuela J."/>
            <person name="Siena L.A."/>
            <person name="Pessino S.C."/>
            <person name="Combes M.C."/>
            <person name="Mariac C."/>
            <person name="Albertini E."/>
            <person name="Pupilli F."/>
            <person name="Ortiz J.P.A."/>
            <person name="Leblanc O."/>
        </authorList>
    </citation>
    <scope>NUCLEOTIDE SEQUENCE [LARGE SCALE GENOMIC DNA]</scope>
    <source>
        <strain evidence="21">R1</strain>
        <tissue evidence="21">Leaf</tissue>
    </source>
</reference>
<feature type="chain" id="PRO_5042953131" description="Receptor-like serine/threonine-protein kinase" evidence="17">
    <location>
        <begin position="33"/>
        <end position="832"/>
    </location>
</feature>
<dbReference type="InterPro" id="IPR017441">
    <property type="entry name" value="Protein_kinase_ATP_BS"/>
</dbReference>
<dbReference type="PROSITE" id="PS50948">
    <property type="entry name" value="PAN"/>
    <property type="match status" value="1"/>
</dbReference>
<dbReference type="PANTHER" id="PTHR27002">
    <property type="entry name" value="RECEPTOR-LIKE SERINE/THREONINE-PROTEIN KINASE SD1-8"/>
    <property type="match status" value="1"/>
</dbReference>
<evidence type="ECO:0000256" key="6">
    <source>
        <dbReference type="ARBA" id="ARBA00022729"/>
    </source>
</evidence>
<evidence type="ECO:0000256" key="12">
    <source>
        <dbReference type="ARBA" id="ARBA00023180"/>
    </source>
</evidence>
<dbReference type="EMBL" id="CP144751">
    <property type="protein sequence ID" value="WVZ87310.1"/>
    <property type="molecule type" value="Genomic_DNA"/>
</dbReference>
<evidence type="ECO:0000256" key="1">
    <source>
        <dbReference type="ARBA" id="ARBA00004251"/>
    </source>
</evidence>
<keyword evidence="12" id="KW-0325">Glycoprotein</keyword>
<dbReference type="FunFam" id="3.30.200.20:FF:000402">
    <property type="entry name" value="Serine/threonine-protein kinase"/>
    <property type="match status" value="1"/>
</dbReference>
<evidence type="ECO:0000256" key="8">
    <source>
        <dbReference type="ARBA" id="ARBA00022777"/>
    </source>
</evidence>
<dbReference type="PROSITE" id="PS50011">
    <property type="entry name" value="PROTEIN_KINASE_DOM"/>
    <property type="match status" value="1"/>
</dbReference>
<dbReference type="Proteomes" id="UP001341281">
    <property type="component" value="Chromosome 07"/>
</dbReference>
<dbReference type="Gene3D" id="1.10.510.10">
    <property type="entry name" value="Transferase(Phosphotransferase) domain 1"/>
    <property type="match status" value="1"/>
</dbReference>
<evidence type="ECO:0000313" key="22">
    <source>
        <dbReference type="Proteomes" id="UP001341281"/>
    </source>
</evidence>
<dbReference type="InterPro" id="IPR024171">
    <property type="entry name" value="SRK-like_kinase"/>
</dbReference>
<keyword evidence="10" id="KW-1015">Disulfide bond</keyword>
<dbReference type="InterPro" id="IPR036426">
    <property type="entry name" value="Bulb-type_lectin_dom_sf"/>
</dbReference>
<evidence type="ECO:0000256" key="17">
    <source>
        <dbReference type="SAM" id="SignalP"/>
    </source>
</evidence>
<dbReference type="AlphaFoldDB" id="A0AAQ3X755"/>
<dbReference type="InterPro" id="IPR003609">
    <property type="entry name" value="Pan_app"/>
</dbReference>
<keyword evidence="4" id="KW-0245">EGF-like domain</keyword>
<gene>
    <name evidence="21" type="ORF">U9M48_033967</name>
</gene>
<dbReference type="CDD" id="cd01098">
    <property type="entry name" value="PAN_AP_plant"/>
    <property type="match status" value="1"/>
</dbReference>
<evidence type="ECO:0000256" key="3">
    <source>
        <dbReference type="ARBA" id="ARBA00022527"/>
    </source>
</evidence>
<dbReference type="CDD" id="cd00028">
    <property type="entry name" value="B_lectin"/>
    <property type="match status" value="1"/>
</dbReference>
<proteinExistence type="inferred from homology"/>
<keyword evidence="2" id="KW-1003">Cell membrane</keyword>
<dbReference type="SMART" id="SM00108">
    <property type="entry name" value="B_lectin"/>
    <property type="match status" value="1"/>
</dbReference>
<dbReference type="InterPro" id="IPR001480">
    <property type="entry name" value="Bulb-type_lectin_dom"/>
</dbReference>
<keyword evidence="8 15" id="KW-0418">Kinase</keyword>
<keyword evidence="6 17" id="KW-0732">Signal</keyword>
<evidence type="ECO:0000256" key="15">
    <source>
        <dbReference type="PIRNR" id="PIRNR000641"/>
    </source>
</evidence>
<feature type="domain" description="Bulb-type lectin" evidence="19">
    <location>
        <begin position="33"/>
        <end position="157"/>
    </location>
</feature>
<evidence type="ECO:0000259" key="19">
    <source>
        <dbReference type="PROSITE" id="PS50927"/>
    </source>
</evidence>
<dbReference type="CDD" id="cd14066">
    <property type="entry name" value="STKc_IRAK"/>
    <property type="match status" value="1"/>
</dbReference>
<comment type="similarity">
    <text evidence="15">Belongs to the protein kinase superfamily. Ser/Thr protein kinase family.</text>
</comment>
<dbReference type="Pfam" id="PF07714">
    <property type="entry name" value="PK_Tyr_Ser-Thr"/>
    <property type="match status" value="1"/>
</dbReference>
<feature type="signal peptide" evidence="17">
    <location>
        <begin position="1"/>
        <end position="32"/>
    </location>
</feature>
<evidence type="ECO:0000256" key="4">
    <source>
        <dbReference type="ARBA" id="ARBA00022536"/>
    </source>
</evidence>
<organism evidence="21 22">
    <name type="scientific">Paspalum notatum var. saurae</name>
    <dbReference type="NCBI Taxonomy" id="547442"/>
    <lineage>
        <taxon>Eukaryota</taxon>
        <taxon>Viridiplantae</taxon>
        <taxon>Streptophyta</taxon>
        <taxon>Embryophyta</taxon>
        <taxon>Tracheophyta</taxon>
        <taxon>Spermatophyta</taxon>
        <taxon>Magnoliopsida</taxon>
        <taxon>Liliopsida</taxon>
        <taxon>Poales</taxon>
        <taxon>Poaceae</taxon>
        <taxon>PACMAD clade</taxon>
        <taxon>Panicoideae</taxon>
        <taxon>Andropogonodae</taxon>
        <taxon>Paspaleae</taxon>
        <taxon>Paspalinae</taxon>
        <taxon>Paspalum</taxon>
    </lineage>
</organism>
<evidence type="ECO:0000256" key="7">
    <source>
        <dbReference type="ARBA" id="ARBA00022741"/>
    </source>
</evidence>
<dbReference type="FunFam" id="1.10.510.10:FF:000060">
    <property type="entry name" value="G-type lectin S-receptor-like serine/threonine-protein kinase"/>
    <property type="match status" value="1"/>
</dbReference>
<dbReference type="GO" id="GO:0005886">
    <property type="term" value="C:plasma membrane"/>
    <property type="evidence" value="ECO:0007669"/>
    <property type="project" value="UniProtKB-SubCell"/>
</dbReference>
<evidence type="ECO:0000256" key="5">
    <source>
        <dbReference type="ARBA" id="ARBA00022679"/>
    </source>
</evidence>
<feature type="domain" description="Protein kinase" evidence="18">
    <location>
        <begin position="518"/>
        <end position="796"/>
    </location>
</feature>
<accession>A0AAQ3X755</accession>
<dbReference type="PROSITE" id="PS00108">
    <property type="entry name" value="PROTEIN_KINASE_ST"/>
    <property type="match status" value="1"/>
</dbReference>
<evidence type="ECO:0000256" key="10">
    <source>
        <dbReference type="ARBA" id="ARBA00023157"/>
    </source>
</evidence>
<dbReference type="PROSITE" id="PS50927">
    <property type="entry name" value="BULB_LECTIN"/>
    <property type="match status" value="1"/>
</dbReference>
<keyword evidence="2" id="KW-0472">Membrane</keyword>
<dbReference type="InterPro" id="IPR008271">
    <property type="entry name" value="Ser/Thr_kinase_AS"/>
</dbReference>
<evidence type="ECO:0000256" key="9">
    <source>
        <dbReference type="ARBA" id="ARBA00022840"/>
    </source>
</evidence>
<comment type="subcellular location">
    <subcellularLocation>
        <location evidence="1">Cell membrane</location>
        <topology evidence="1">Single-pass type I membrane protein</topology>
    </subcellularLocation>
</comment>
<comment type="catalytic activity">
    <reaction evidence="13 15">
        <text>L-threonyl-[protein] + ATP = O-phospho-L-threonyl-[protein] + ADP + H(+)</text>
        <dbReference type="Rhea" id="RHEA:46608"/>
        <dbReference type="Rhea" id="RHEA-COMP:11060"/>
        <dbReference type="Rhea" id="RHEA-COMP:11605"/>
        <dbReference type="ChEBI" id="CHEBI:15378"/>
        <dbReference type="ChEBI" id="CHEBI:30013"/>
        <dbReference type="ChEBI" id="CHEBI:30616"/>
        <dbReference type="ChEBI" id="CHEBI:61977"/>
        <dbReference type="ChEBI" id="CHEBI:456216"/>
        <dbReference type="EC" id="2.7.11.1"/>
    </reaction>
</comment>
<dbReference type="SMART" id="SM00473">
    <property type="entry name" value="PAN_AP"/>
    <property type="match status" value="1"/>
</dbReference>
<evidence type="ECO:0000259" key="20">
    <source>
        <dbReference type="PROSITE" id="PS50948"/>
    </source>
</evidence>
<dbReference type="SUPFAM" id="SSF51110">
    <property type="entry name" value="alpha-D-mannose-specific plant lectins"/>
    <property type="match status" value="1"/>
</dbReference>
<sequence length="832" mass="90813">MAEPRPAIKFLNFPSVIFPLLLLFLRASGATASDMLITGGNITDGETLVSAGGSFTLGFFSPTGVPTKRYLGIWYTASADADAACWVANLDNPLGKASGVLVLSSTGGLRLLDGGSGQTVWSSNMTGASASSVAKLLPSGNLVVQEQNNSSAAVMWQSFDHPSNTMIAGMKFGKNLRTGGDWSLTSWRAQNDPATGAYRRVMDTNGLPDIFTWQGDVKKYRAGPWNGLWFSGIPDMDSNYRLFSVQMVEDSDEIAYDLNAIAGNPFTRFVLDEAGAVKLFMFMTSGWTNFTWIPADDCDEYAKCGAFSVCNAAPTPQCNCLQGFSPVFPSQWAQSDTSGGCRRDEPLRCGNGTAADQFKLVNGVKLPDTHNATVNMNATLEQCGAMCLANCSCVAYAAADIRGGDHVSGCVMWTGDIVDVKYVNPGQDLYVRLTKSRSATKRGTWQQSCFQLWQLYLYSRPLPSTLFGYASFRAKRRNKDIVEKAILGSSRAPNDLGDENVDLPFVNFGDIAAATNNFSEDNMLGQGGFGKVYKGTLGQNIKVAIKRLGQGSGQGVEEFRNEAILIAKLQHRNLVRLLGCCIHGDEKLLIYEYLPNKSLDSIIFDATNKYLLDWPTRFKIIKGIARGLLYLHQDSRLTIIHRDLKPSNILLDEDMSPKISDFGMARIFGGNQQEANTNRVVGTYGYMSPEYAMDGAFSLKSDTYGFGVIILEIISGLKISLTHYNGFPNLLAYAWNLWTDGKTMDLVDSCLSKSSTRTEALRCIQIGLLCVQDNPNSRPLMSSVVTMLENETTPLLAPKQPMYFSYWGAQGAGENTSCSLNNMSLSSVLEGR</sequence>
<keyword evidence="11" id="KW-0675">Receptor</keyword>
<comment type="catalytic activity">
    <reaction evidence="14 15">
        <text>L-seryl-[protein] + ATP = O-phospho-L-seryl-[protein] + ADP + H(+)</text>
        <dbReference type="Rhea" id="RHEA:17989"/>
        <dbReference type="Rhea" id="RHEA-COMP:9863"/>
        <dbReference type="Rhea" id="RHEA-COMP:11604"/>
        <dbReference type="ChEBI" id="CHEBI:15378"/>
        <dbReference type="ChEBI" id="CHEBI:29999"/>
        <dbReference type="ChEBI" id="CHEBI:30616"/>
        <dbReference type="ChEBI" id="CHEBI:83421"/>
        <dbReference type="ChEBI" id="CHEBI:456216"/>
        <dbReference type="EC" id="2.7.11.1"/>
    </reaction>
</comment>
<keyword evidence="9 15" id="KW-0067">ATP-binding</keyword>
<dbReference type="Pfam" id="PF00954">
    <property type="entry name" value="S_locus_glycop"/>
    <property type="match status" value="1"/>
</dbReference>
<feature type="domain" description="Apple" evidence="20">
    <location>
        <begin position="349"/>
        <end position="434"/>
    </location>
</feature>
<dbReference type="Pfam" id="PF08276">
    <property type="entry name" value="PAN_2"/>
    <property type="match status" value="1"/>
</dbReference>
<keyword evidence="7 15" id="KW-0547">Nucleotide-binding</keyword>
<keyword evidence="22" id="KW-1185">Reference proteome</keyword>
<keyword evidence="3 15" id="KW-0723">Serine/threonine-protein kinase</keyword>
<evidence type="ECO:0000256" key="13">
    <source>
        <dbReference type="ARBA" id="ARBA00047899"/>
    </source>
</evidence>
<dbReference type="InterPro" id="IPR001245">
    <property type="entry name" value="Ser-Thr/Tyr_kinase_cat_dom"/>
</dbReference>
<dbReference type="Gene3D" id="3.30.200.20">
    <property type="entry name" value="Phosphorylase Kinase, domain 1"/>
    <property type="match status" value="1"/>
</dbReference>
<dbReference type="GO" id="GO:0048544">
    <property type="term" value="P:recognition of pollen"/>
    <property type="evidence" value="ECO:0007669"/>
    <property type="project" value="InterPro"/>
</dbReference>
<dbReference type="GO" id="GO:0005524">
    <property type="term" value="F:ATP binding"/>
    <property type="evidence" value="ECO:0007669"/>
    <property type="project" value="UniProtKB-UniRule"/>
</dbReference>
<dbReference type="InterPro" id="IPR011009">
    <property type="entry name" value="Kinase-like_dom_sf"/>
</dbReference>
<keyword evidence="5 15" id="KW-0808">Transferase</keyword>
<dbReference type="Gene3D" id="2.90.10.10">
    <property type="entry name" value="Bulb-type lectin domain"/>
    <property type="match status" value="1"/>
</dbReference>
<dbReference type="SMART" id="SM00220">
    <property type="entry name" value="S_TKc"/>
    <property type="match status" value="1"/>
</dbReference>
<evidence type="ECO:0000259" key="18">
    <source>
        <dbReference type="PROSITE" id="PS50011"/>
    </source>
</evidence>
<dbReference type="FunFam" id="2.90.10.10:FF:000005">
    <property type="entry name" value="G-type lectin S-receptor-like serine/threonine-protein kinase"/>
    <property type="match status" value="1"/>
</dbReference>
<dbReference type="GO" id="GO:0051707">
    <property type="term" value="P:response to other organism"/>
    <property type="evidence" value="ECO:0007669"/>
    <property type="project" value="UniProtKB-ARBA"/>
</dbReference>
<evidence type="ECO:0000256" key="11">
    <source>
        <dbReference type="ARBA" id="ARBA00023170"/>
    </source>
</evidence>
<dbReference type="InterPro" id="IPR000719">
    <property type="entry name" value="Prot_kinase_dom"/>
</dbReference>
<evidence type="ECO:0000313" key="21">
    <source>
        <dbReference type="EMBL" id="WVZ87310.1"/>
    </source>
</evidence>
<dbReference type="EC" id="2.7.11.1" evidence="15"/>